<dbReference type="OrthoDB" id="9814461at2"/>
<feature type="transmembrane region" description="Helical" evidence="7">
    <location>
        <begin position="382"/>
        <end position="404"/>
    </location>
</feature>
<evidence type="ECO:0000256" key="7">
    <source>
        <dbReference type="SAM" id="Phobius"/>
    </source>
</evidence>
<keyword evidence="2" id="KW-1003">Cell membrane</keyword>
<dbReference type="CDD" id="cd06581">
    <property type="entry name" value="TM_PBP1_LivM_like"/>
    <property type="match status" value="1"/>
</dbReference>
<dbReference type="Proteomes" id="UP000032066">
    <property type="component" value="Unassembled WGS sequence"/>
</dbReference>
<dbReference type="AlphaFoldDB" id="A0A0D0N0Z1"/>
<feature type="transmembrane region" description="Helical" evidence="7">
    <location>
        <begin position="324"/>
        <end position="348"/>
    </location>
</feature>
<organism evidence="8 9">
    <name type="scientific">Kitasatospora griseola</name>
    <name type="common">Streptomyces griseolosporeus</name>
    <dbReference type="NCBI Taxonomy" id="2064"/>
    <lineage>
        <taxon>Bacteria</taxon>
        <taxon>Bacillati</taxon>
        <taxon>Actinomycetota</taxon>
        <taxon>Actinomycetes</taxon>
        <taxon>Kitasatosporales</taxon>
        <taxon>Streptomycetaceae</taxon>
        <taxon>Kitasatospora</taxon>
    </lineage>
</organism>
<feature type="transmembrane region" description="Helical" evidence="7">
    <location>
        <begin position="526"/>
        <end position="546"/>
    </location>
</feature>
<sequence length="654" mass="68069">MTTSSQKFAASHETAPVLRLPGTAALAAAVAGGVLAAASAAMSWTWTDQFPGDLTYYGSPAGLQWPALVGGLLTVLLALAAHGLKGLRWLSPSGSHNGVLFAALGTLAVCWYSVIAITVQLDGLVNLDPGGWVAAVGSLLAVVGALGLPLDRRRTVKQTPVAPWWYLVAGVAVVLRVGFGQGWALNAVPPGIRPLFTENLWFFVAVPVVILGFRLWQLLDAWLRIGRIERPLPAARALPSWAEILVITAVFALGLGVVEFGISTEYGELFIGFLLLAVFATAALLAGGTVARLSELTTRHRAVTTGAAFAAAGAFPFTQSSETYVLIGANILIFATVALGLNVVVGLAGLLDLGYVAFLGVGAYAAALVSGSPYSVFRGLHLPFPLAVLIGALAALVFGVVIGAPTLRLRGDYLAIVTLGFGEIFRIAMNNLDGRSGPSLTNGPNGVAAIPDVNLFGFDFGQPHDFGFVQLGKFGNYLLLMLVVTAIVVVVFGRVANSRIGRAWVAIREDETAAEAMGINGFRVKLIAFALGATLAGLAGAVQAHVAGAVSPDQYQFAGPVPPNSAFLLAAVILGGMGTISGPLVGAALLFLIPAKLQFLQSYQLLAFGVALILLMRFRPEGLIANRRRKLEFHEAELPAQGGPTDDALSKAGA</sequence>
<comment type="caution">
    <text evidence="8">The sequence shown here is derived from an EMBL/GenBank/DDBJ whole genome shotgun (WGS) entry which is preliminary data.</text>
</comment>
<feature type="transmembrane region" description="Helical" evidence="7">
    <location>
        <begin position="566"/>
        <end position="593"/>
    </location>
</feature>
<evidence type="ECO:0000256" key="5">
    <source>
        <dbReference type="ARBA" id="ARBA00023136"/>
    </source>
</evidence>
<dbReference type="PANTHER" id="PTHR30482:SF10">
    <property type="entry name" value="HIGH-AFFINITY BRANCHED-CHAIN AMINO ACID TRANSPORT PROTEIN BRAE"/>
    <property type="match status" value="1"/>
</dbReference>
<keyword evidence="4 7" id="KW-1133">Transmembrane helix</keyword>
<feature type="transmembrane region" description="Helical" evidence="7">
    <location>
        <begin position="65"/>
        <end position="87"/>
    </location>
</feature>
<dbReference type="GO" id="GO:0015658">
    <property type="term" value="F:branched-chain amino acid transmembrane transporter activity"/>
    <property type="evidence" value="ECO:0007669"/>
    <property type="project" value="InterPro"/>
</dbReference>
<feature type="transmembrane region" description="Helical" evidence="7">
    <location>
        <begin position="355"/>
        <end position="376"/>
    </location>
</feature>
<accession>A0A0D0N0Z1</accession>
<evidence type="ECO:0000256" key="4">
    <source>
        <dbReference type="ARBA" id="ARBA00022989"/>
    </source>
</evidence>
<evidence type="ECO:0000256" key="2">
    <source>
        <dbReference type="ARBA" id="ARBA00022475"/>
    </source>
</evidence>
<feature type="transmembrane region" description="Helical" evidence="7">
    <location>
        <begin position="99"/>
        <end position="119"/>
    </location>
</feature>
<feature type="region of interest" description="Disordered" evidence="6">
    <location>
        <begin position="635"/>
        <end position="654"/>
    </location>
</feature>
<dbReference type="RefSeq" id="WP_043913381.1">
    <property type="nucleotide sequence ID" value="NZ_JXZB01000004.1"/>
</dbReference>
<name>A0A0D0N0Z1_KITGR</name>
<dbReference type="Pfam" id="PF02653">
    <property type="entry name" value="BPD_transp_2"/>
    <property type="match status" value="1"/>
</dbReference>
<evidence type="ECO:0000256" key="1">
    <source>
        <dbReference type="ARBA" id="ARBA00004651"/>
    </source>
</evidence>
<keyword evidence="3 7" id="KW-0812">Transmembrane</keyword>
<dbReference type="STRING" id="2064.TR51_20670"/>
<evidence type="ECO:0000313" key="9">
    <source>
        <dbReference type="Proteomes" id="UP000032066"/>
    </source>
</evidence>
<comment type="subcellular location">
    <subcellularLocation>
        <location evidence="1">Cell membrane</location>
        <topology evidence="1">Multi-pass membrane protein</topology>
    </subcellularLocation>
</comment>
<feature type="transmembrane region" description="Helical" evidence="7">
    <location>
        <begin position="20"/>
        <end position="45"/>
    </location>
</feature>
<protein>
    <submittedName>
        <fullName evidence="8">Branched-chain amino acid ABC transporter permease</fullName>
    </submittedName>
</protein>
<dbReference type="PATRIC" id="fig|2064.6.peg.4446"/>
<evidence type="ECO:0000256" key="3">
    <source>
        <dbReference type="ARBA" id="ARBA00022692"/>
    </source>
</evidence>
<proteinExistence type="predicted"/>
<feature type="transmembrane region" description="Helical" evidence="7">
    <location>
        <begin position="162"/>
        <end position="179"/>
    </location>
</feature>
<keyword evidence="5 7" id="KW-0472">Membrane</keyword>
<feature type="transmembrane region" description="Helical" evidence="7">
    <location>
        <begin position="240"/>
        <end position="263"/>
    </location>
</feature>
<feature type="transmembrane region" description="Helical" evidence="7">
    <location>
        <begin position="600"/>
        <end position="618"/>
    </location>
</feature>
<evidence type="ECO:0000313" key="8">
    <source>
        <dbReference type="EMBL" id="KIQ61705.1"/>
    </source>
</evidence>
<dbReference type="InterPro" id="IPR001851">
    <property type="entry name" value="ABC_transp_permease"/>
</dbReference>
<gene>
    <name evidence="8" type="ORF">TR51_20670</name>
</gene>
<reference evidence="8 9" key="1">
    <citation type="submission" date="2015-02" db="EMBL/GenBank/DDBJ databases">
        <title>Draft genome sequence of Kitasatospora griseola MF730-N6, a bafilomycin, terpentecin and satosporin producer.</title>
        <authorList>
            <person name="Arens J.C."/>
            <person name="Haltli B."/>
            <person name="Kerr R.G."/>
        </authorList>
    </citation>
    <scope>NUCLEOTIDE SEQUENCE [LARGE SCALE GENOMIC DNA]</scope>
    <source>
        <strain evidence="8 9">MF730-N6</strain>
    </source>
</reference>
<evidence type="ECO:0000256" key="6">
    <source>
        <dbReference type="SAM" id="MobiDB-lite"/>
    </source>
</evidence>
<feature type="transmembrane region" description="Helical" evidence="7">
    <location>
        <begin position="269"/>
        <end position="290"/>
    </location>
</feature>
<feature type="transmembrane region" description="Helical" evidence="7">
    <location>
        <begin position="474"/>
        <end position="492"/>
    </location>
</feature>
<dbReference type="InterPro" id="IPR043428">
    <property type="entry name" value="LivM-like"/>
</dbReference>
<dbReference type="GO" id="GO:0005886">
    <property type="term" value="C:plasma membrane"/>
    <property type="evidence" value="ECO:0007669"/>
    <property type="project" value="UniProtKB-SubCell"/>
</dbReference>
<feature type="transmembrane region" description="Helical" evidence="7">
    <location>
        <begin position="131"/>
        <end position="150"/>
    </location>
</feature>
<feature type="transmembrane region" description="Helical" evidence="7">
    <location>
        <begin position="199"/>
        <end position="219"/>
    </location>
</feature>
<dbReference type="PANTHER" id="PTHR30482">
    <property type="entry name" value="HIGH-AFFINITY BRANCHED-CHAIN AMINO ACID TRANSPORT SYSTEM PERMEASE"/>
    <property type="match status" value="1"/>
</dbReference>
<keyword evidence="9" id="KW-1185">Reference proteome</keyword>
<dbReference type="EMBL" id="JXZB01000004">
    <property type="protein sequence ID" value="KIQ61705.1"/>
    <property type="molecule type" value="Genomic_DNA"/>
</dbReference>